<reference evidence="1" key="1">
    <citation type="journal article" date="2020" name="Stud. Mycol.">
        <title>101 Dothideomycetes genomes: a test case for predicting lifestyles and emergence of pathogens.</title>
        <authorList>
            <person name="Haridas S."/>
            <person name="Albert R."/>
            <person name="Binder M."/>
            <person name="Bloem J."/>
            <person name="Labutti K."/>
            <person name="Salamov A."/>
            <person name="Andreopoulos B."/>
            <person name="Baker S."/>
            <person name="Barry K."/>
            <person name="Bills G."/>
            <person name="Bluhm B."/>
            <person name="Cannon C."/>
            <person name="Castanera R."/>
            <person name="Culley D."/>
            <person name="Daum C."/>
            <person name="Ezra D."/>
            <person name="Gonzalez J."/>
            <person name="Henrissat B."/>
            <person name="Kuo A."/>
            <person name="Liang C."/>
            <person name="Lipzen A."/>
            <person name="Lutzoni F."/>
            <person name="Magnuson J."/>
            <person name="Mondo S."/>
            <person name="Nolan M."/>
            <person name="Ohm R."/>
            <person name="Pangilinan J."/>
            <person name="Park H.-J."/>
            <person name="Ramirez L."/>
            <person name="Alfaro M."/>
            <person name="Sun H."/>
            <person name="Tritt A."/>
            <person name="Yoshinaga Y."/>
            <person name="Zwiers L.-H."/>
            <person name="Turgeon B."/>
            <person name="Goodwin S."/>
            <person name="Spatafora J."/>
            <person name="Crous P."/>
            <person name="Grigoriev I."/>
        </authorList>
    </citation>
    <scope>NUCLEOTIDE SEQUENCE</scope>
    <source>
        <strain evidence="1">CBS 122368</strain>
    </source>
</reference>
<keyword evidence="2" id="KW-1185">Reference proteome</keyword>
<dbReference type="Proteomes" id="UP000800094">
    <property type="component" value="Unassembled WGS sequence"/>
</dbReference>
<dbReference type="AlphaFoldDB" id="A0A6A6IBW7"/>
<name>A0A6A6IBW7_9PLEO</name>
<gene>
    <name evidence="1" type="ORF">BU26DRAFT_605443</name>
</gene>
<evidence type="ECO:0000313" key="2">
    <source>
        <dbReference type="Proteomes" id="UP000800094"/>
    </source>
</evidence>
<evidence type="ECO:0000313" key="1">
    <source>
        <dbReference type="EMBL" id="KAF2247871.1"/>
    </source>
</evidence>
<protein>
    <submittedName>
        <fullName evidence="1">Uncharacterized protein</fullName>
    </submittedName>
</protein>
<sequence>MLWRDEANRNWLAVRLMECHSIHSLFHTLDLSFHNSEEWGTHRTYCNSKVPSDHIKLCLEDREASVTWRQRKLLELLNDHLDLGRRGRVLRWTLANTDDRYSDRDDIRNSRDGFNHGTYDLWGAFTCFTRITTIDLAFMTARGEFDPPPPSLFSTATSVSLSGIASITVISTILNSIDPSKLRHLRFNNLQTFQDPPQNLGILSDSEIASHRRHRHGVAQGFLADLTGRCTVLRSFHLLTTAELVEGSTIWFMRRSRSWLDDVADDNRWYAEIGAFIDSVKPTLRELLFEHGPDIDYAPYRQCHPVFAGPSHDARLPMDIYFDSHILPVLVSRPWPSLRRMTVKGMGHWKPIDPWKEDATPDEIRWLHKKTREFRDKVVMLWDAVGEGCEVVVEDEASRPFYRFQSDRTVSGRAHNDD</sequence>
<dbReference type="RefSeq" id="XP_033682875.1">
    <property type="nucleotide sequence ID" value="XM_033835591.1"/>
</dbReference>
<accession>A0A6A6IBW7</accession>
<proteinExistence type="predicted"/>
<organism evidence="1 2">
    <name type="scientific">Trematosphaeria pertusa</name>
    <dbReference type="NCBI Taxonomy" id="390896"/>
    <lineage>
        <taxon>Eukaryota</taxon>
        <taxon>Fungi</taxon>
        <taxon>Dikarya</taxon>
        <taxon>Ascomycota</taxon>
        <taxon>Pezizomycotina</taxon>
        <taxon>Dothideomycetes</taxon>
        <taxon>Pleosporomycetidae</taxon>
        <taxon>Pleosporales</taxon>
        <taxon>Massarineae</taxon>
        <taxon>Trematosphaeriaceae</taxon>
        <taxon>Trematosphaeria</taxon>
    </lineage>
</organism>
<dbReference type="EMBL" id="ML987196">
    <property type="protein sequence ID" value="KAF2247871.1"/>
    <property type="molecule type" value="Genomic_DNA"/>
</dbReference>
<dbReference type="GeneID" id="54588921"/>
<dbReference type="OrthoDB" id="4252443at2759"/>